<name>A0ABR9LCT1_9PSEU</name>
<reference evidence="2 3" key="1">
    <citation type="submission" date="2020-10" db="EMBL/GenBank/DDBJ databases">
        <title>Sequencing the genomes of 1000 actinobacteria strains.</title>
        <authorList>
            <person name="Klenk H.-P."/>
        </authorList>
    </citation>
    <scope>NUCLEOTIDE SEQUENCE [LARGE SCALE GENOMIC DNA]</scope>
    <source>
        <strain evidence="2 3">DSM 46661</strain>
    </source>
</reference>
<evidence type="ECO:0000259" key="1">
    <source>
        <dbReference type="Pfam" id="PF07978"/>
    </source>
</evidence>
<protein>
    <recommendedName>
        <fullName evidence="1">NIPSNAP domain-containing protein</fullName>
    </recommendedName>
</protein>
<sequence length="117" mass="13470">MPGEATVILEFRTYRLKPGTSEEFLRVMTKESIPLLERAGLRVVDFGRSLVAEDGHEEAYLIRAFGSLEEHERQEREFYGSEAWLTGPREAIVSRIESYHTIVIETTEEAVKALDRR</sequence>
<proteinExistence type="predicted"/>
<feature type="domain" description="NIPSNAP" evidence="1">
    <location>
        <begin position="10"/>
        <end position="84"/>
    </location>
</feature>
<dbReference type="Proteomes" id="UP000656548">
    <property type="component" value="Unassembled WGS sequence"/>
</dbReference>
<dbReference type="EMBL" id="JADBEJ010000005">
    <property type="protein sequence ID" value="MBE1578282.1"/>
    <property type="molecule type" value="Genomic_DNA"/>
</dbReference>
<evidence type="ECO:0000313" key="2">
    <source>
        <dbReference type="EMBL" id="MBE1578282.1"/>
    </source>
</evidence>
<dbReference type="Gene3D" id="3.30.70.100">
    <property type="match status" value="1"/>
</dbReference>
<dbReference type="RefSeq" id="WP_378233945.1">
    <property type="nucleotide sequence ID" value="NZ_JBHRWJ010000005.1"/>
</dbReference>
<dbReference type="InterPro" id="IPR012577">
    <property type="entry name" value="NIPSNAP"/>
</dbReference>
<organism evidence="2 3">
    <name type="scientific">Amycolatopsis roodepoortensis</name>
    <dbReference type="NCBI Taxonomy" id="700274"/>
    <lineage>
        <taxon>Bacteria</taxon>
        <taxon>Bacillati</taxon>
        <taxon>Actinomycetota</taxon>
        <taxon>Actinomycetes</taxon>
        <taxon>Pseudonocardiales</taxon>
        <taxon>Pseudonocardiaceae</taxon>
        <taxon>Amycolatopsis</taxon>
    </lineage>
</organism>
<evidence type="ECO:0000313" key="3">
    <source>
        <dbReference type="Proteomes" id="UP000656548"/>
    </source>
</evidence>
<comment type="caution">
    <text evidence="2">The sequence shown here is derived from an EMBL/GenBank/DDBJ whole genome shotgun (WGS) entry which is preliminary data.</text>
</comment>
<dbReference type="SUPFAM" id="SSF54909">
    <property type="entry name" value="Dimeric alpha+beta barrel"/>
    <property type="match status" value="1"/>
</dbReference>
<accession>A0ABR9LCT1</accession>
<gene>
    <name evidence="2" type="ORF">H4W30_005342</name>
</gene>
<dbReference type="InterPro" id="IPR011008">
    <property type="entry name" value="Dimeric_a/b-barrel"/>
</dbReference>
<keyword evidence="3" id="KW-1185">Reference proteome</keyword>
<dbReference type="Pfam" id="PF07978">
    <property type="entry name" value="NIPSNAP"/>
    <property type="match status" value="1"/>
</dbReference>